<organism evidence="1 2">
    <name type="scientific">Pseudobacillus wudalianchiensis</name>
    <dbReference type="NCBI Taxonomy" id="1743143"/>
    <lineage>
        <taxon>Bacteria</taxon>
        <taxon>Bacillati</taxon>
        <taxon>Bacillota</taxon>
        <taxon>Bacilli</taxon>
        <taxon>Bacillales</taxon>
        <taxon>Bacillaceae</taxon>
        <taxon>Pseudobacillus</taxon>
    </lineage>
</organism>
<comment type="caution">
    <text evidence="1">The sequence shown here is derived from an EMBL/GenBank/DDBJ whole genome shotgun (WGS) entry which is preliminary data.</text>
</comment>
<sequence length="70" mass="8155">MRGWKLQNKAAEVLQELQKKLEENEGAMEVNQDGYEYQATCTFNSPAFEQKIRFLKIKQEGPYPIIAKSF</sequence>
<reference evidence="2" key="1">
    <citation type="submission" date="2016-05" db="EMBL/GenBank/DDBJ databases">
        <authorList>
            <person name="Liu B."/>
            <person name="Wang J."/>
            <person name="Zhu Y."/>
            <person name="Liu G."/>
            <person name="Chen Q."/>
            <person name="Chen Z."/>
            <person name="Lan J."/>
            <person name="Che J."/>
            <person name="Ge C."/>
            <person name="Shi H."/>
            <person name="Pan Z."/>
            <person name="Liu X."/>
        </authorList>
    </citation>
    <scope>NUCLEOTIDE SEQUENCE [LARGE SCALE GENOMIC DNA]</scope>
    <source>
        <strain evidence="2">FJAT-27215</strain>
    </source>
</reference>
<protein>
    <submittedName>
        <fullName evidence="1">Uncharacterized protein</fullName>
    </submittedName>
</protein>
<accession>A0A1B9B901</accession>
<dbReference type="Proteomes" id="UP000092578">
    <property type="component" value="Unassembled WGS sequence"/>
</dbReference>
<evidence type="ECO:0000313" key="1">
    <source>
        <dbReference type="EMBL" id="OCA92560.1"/>
    </source>
</evidence>
<gene>
    <name evidence="1" type="ORF">A8F95_02355</name>
</gene>
<dbReference type="EMBL" id="MAYT01000001">
    <property type="protein sequence ID" value="OCA92560.1"/>
    <property type="molecule type" value="Genomic_DNA"/>
</dbReference>
<keyword evidence="2" id="KW-1185">Reference proteome</keyword>
<evidence type="ECO:0000313" key="2">
    <source>
        <dbReference type="Proteomes" id="UP000092578"/>
    </source>
</evidence>
<proteinExistence type="predicted"/>
<dbReference type="AlphaFoldDB" id="A0A1B9B901"/>
<name>A0A1B9B901_9BACI</name>